<name>A0A1R3HPT9_COCAP</name>
<dbReference type="Proteomes" id="UP000188268">
    <property type="component" value="Unassembled WGS sequence"/>
</dbReference>
<gene>
    <name evidence="1" type="ORF">CCACVL1_17856</name>
</gene>
<accession>A0A1R3HPT9</accession>
<dbReference type="AlphaFoldDB" id="A0A1R3HPT9"/>
<proteinExistence type="predicted"/>
<sequence length="55" mass="5856">MGCVLLISAPPFGAQTVVRWSIGALGAIWGCEQLAHVANKVAVQTELLCWSSKML</sequence>
<evidence type="ECO:0000313" key="1">
    <source>
        <dbReference type="EMBL" id="OMO72304.1"/>
    </source>
</evidence>
<comment type="caution">
    <text evidence="1">The sequence shown here is derived from an EMBL/GenBank/DDBJ whole genome shotgun (WGS) entry which is preliminary data.</text>
</comment>
<protein>
    <submittedName>
        <fullName evidence="1">Uncharacterized protein</fullName>
    </submittedName>
</protein>
<reference evidence="1 2" key="1">
    <citation type="submission" date="2013-09" db="EMBL/GenBank/DDBJ databases">
        <title>Corchorus capsularis genome sequencing.</title>
        <authorList>
            <person name="Alam M."/>
            <person name="Haque M.S."/>
            <person name="Islam M.S."/>
            <person name="Emdad E.M."/>
            <person name="Islam M.M."/>
            <person name="Ahmed B."/>
            <person name="Halim A."/>
            <person name="Hossen Q.M.M."/>
            <person name="Hossain M.Z."/>
            <person name="Ahmed R."/>
            <person name="Khan M.M."/>
            <person name="Islam R."/>
            <person name="Rashid M.M."/>
            <person name="Khan S.A."/>
            <person name="Rahman M.S."/>
            <person name="Alam M."/>
        </authorList>
    </citation>
    <scope>NUCLEOTIDE SEQUENCE [LARGE SCALE GENOMIC DNA]</scope>
    <source>
        <strain evidence="2">cv. CVL-1</strain>
        <tissue evidence="1">Whole seedling</tissue>
    </source>
</reference>
<organism evidence="1 2">
    <name type="scientific">Corchorus capsularis</name>
    <name type="common">Jute</name>
    <dbReference type="NCBI Taxonomy" id="210143"/>
    <lineage>
        <taxon>Eukaryota</taxon>
        <taxon>Viridiplantae</taxon>
        <taxon>Streptophyta</taxon>
        <taxon>Embryophyta</taxon>
        <taxon>Tracheophyta</taxon>
        <taxon>Spermatophyta</taxon>
        <taxon>Magnoliopsida</taxon>
        <taxon>eudicotyledons</taxon>
        <taxon>Gunneridae</taxon>
        <taxon>Pentapetalae</taxon>
        <taxon>rosids</taxon>
        <taxon>malvids</taxon>
        <taxon>Malvales</taxon>
        <taxon>Malvaceae</taxon>
        <taxon>Grewioideae</taxon>
        <taxon>Apeibeae</taxon>
        <taxon>Corchorus</taxon>
    </lineage>
</organism>
<keyword evidence="2" id="KW-1185">Reference proteome</keyword>
<evidence type="ECO:0000313" key="2">
    <source>
        <dbReference type="Proteomes" id="UP000188268"/>
    </source>
</evidence>
<dbReference type="EMBL" id="AWWV01011448">
    <property type="protein sequence ID" value="OMO72304.1"/>
    <property type="molecule type" value="Genomic_DNA"/>
</dbReference>
<dbReference type="Gramene" id="OMO72304">
    <property type="protein sequence ID" value="OMO72304"/>
    <property type="gene ID" value="CCACVL1_17856"/>
</dbReference>